<keyword evidence="3" id="KW-1185">Reference proteome</keyword>
<reference evidence="2 3" key="1">
    <citation type="journal article" date="2005" name="PLoS Genet.">
        <title>Life in hot carbon monoxide: the complete genome sequence of Carboxydothermus hydrogenoformans Z-2901.</title>
        <authorList>
            <person name="Wu M."/>
            <person name="Ren Q."/>
            <person name="Durkin A.S."/>
            <person name="Daugherty S.C."/>
            <person name="Brinkac L.M."/>
            <person name="Dodson R.J."/>
            <person name="Madupu R."/>
            <person name="Sullivan S.A."/>
            <person name="Kolonay J.F."/>
            <person name="Haft D.H."/>
            <person name="Nelson W.C."/>
            <person name="Tallon L.J."/>
            <person name="Jones K.M."/>
            <person name="Ulrich L.E."/>
            <person name="Gonzalez J.M."/>
            <person name="Zhulin I.B."/>
            <person name="Robb F.T."/>
            <person name="Eisen J.A."/>
        </authorList>
    </citation>
    <scope>NUCLEOTIDE SEQUENCE [LARGE SCALE GENOMIC DNA]</scope>
    <source>
        <strain evidence="3">ATCC BAA-161 / DSM 6008 / Z-2901</strain>
    </source>
</reference>
<dbReference type="EMBL" id="CP000141">
    <property type="protein sequence ID" value="ABB15658.1"/>
    <property type="molecule type" value="Genomic_DNA"/>
</dbReference>
<dbReference type="SUPFAM" id="SSF88723">
    <property type="entry name" value="PIN domain-like"/>
    <property type="match status" value="1"/>
</dbReference>
<dbReference type="Pfam" id="PF01850">
    <property type="entry name" value="PIN"/>
    <property type="match status" value="1"/>
</dbReference>
<evidence type="ECO:0000313" key="3">
    <source>
        <dbReference type="Proteomes" id="UP000002706"/>
    </source>
</evidence>
<accession>Q3AAV1</accession>
<dbReference type="eggNOG" id="COG1848">
    <property type="taxonomic scope" value="Bacteria"/>
</dbReference>
<sequence length="123" mass="13577">MILIDSCGWLEFLADGPLAEDFAPYFKKPEEILTPAIVIYEVTKKIWQEQGKEKALLIAAQMQQTKIVPLDINLALGAAEVAIRYGLPMADAIIYATGSAFGCRVVTSDQHFKDLPGVIYFAK</sequence>
<dbReference type="InterPro" id="IPR002716">
    <property type="entry name" value="PIN_dom"/>
</dbReference>
<dbReference type="InterPro" id="IPR029060">
    <property type="entry name" value="PIN-like_dom_sf"/>
</dbReference>
<dbReference type="RefSeq" id="WP_011344806.1">
    <property type="nucleotide sequence ID" value="NC_007503.1"/>
</dbReference>
<dbReference type="Proteomes" id="UP000002706">
    <property type="component" value="Chromosome"/>
</dbReference>
<dbReference type="CDD" id="cd18686">
    <property type="entry name" value="PIN_VapC-like"/>
    <property type="match status" value="1"/>
</dbReference>
<feature type="domain" description="PIN" evidence="1">
    <location>
        <begin position="2"/>
        <end position="116"/>
    </location>
</feature>
<protein>
    <submittedName>
        <fullName evidence="2">PIN domain protein</fullName>
    </submittedName>
</protein>
<dbReference type="Gene3D" id="3.40.50.1010">
    <property type="entry name" value="5'-nuclease"/>
    <property type="match status" value="1"/>
</dbReference>
<dbReference type="KEGG" id="chy:CHY_1914"/>
<dbReference type="InParanoid" id="Q3AAV1"/>
<dbReference type="AlphaFoldDB" id="Q3AAV1"/>
<dbReference type="STRING" id="246194.CHY_1914"/>
<dbReference type="HOGENOM" id="CLU_158031_0_0_9"/>
<dbReference type="OrthoDB" id="199285at2"/>
<evidence type="ECO:0000313" key="2">
    <source>
        <dbReference type="EMBL" id="ABB15658.1"/>
    </source>
</evidence>
<name>Q3AAV1_CARHZ</name>
<evidence type="ECO:0000259" key="1">
    <source>
        <dbReference type="Pfam" id="PF01850"/>
    </source>
</evidence>
<organism evidence="2 3">
    <name type="scientific">Carboxydothermus hydrogenoformans (strain ATCC BAA-161 / DSM 6008 / Z-2901)</name>
    <dbReference type="NCBI Taxonomy" id="246194"/>
    <lineage>
        <taxon>Bacteria</taxon>
        <taxon>Bacillati</taxon>
        <taxon>Bacillota</taxon>
        <taxon>Clostridia</taxon>
        <taxon>Thermoanaerobacterales</taxon>
        <taxon>Thermoanaerobacteraceae</taxon>
        <taxon>Carboxydothermus</taxon>
    </lineage>
</organism>
<proteinExistence type="predicted"/>
<gene>
    <name evidence="2" type="ordered locus">CHY_1914</name>
</gene>